<comment type="caution">
    <text evidence="2">The sequence shown here is derived from an EMBL/GenBank/DDBJ whole genome shotgun (WGS) entry which is preliminary data.</text>
</comment>
<name>A0AA36M2M7_CYLNA</name>
<protein>
    <recommendedName>
        <fullName evidence="4">Apple domain-containing protein</fullName>
    </recommendedName>
</protein>
<proteinExistence type="predicted"/>
<keyword evidence="3" id="KW-1185">Reference proteome</keyword>
<evidence type="ECO:0000313" key="3">
    <source>
        <dbReference type="Proteomes" id="UP001176961"/>
    </source>
</evidence>
<gene>
    <name evidence="2" type="ORF">CYNAS_LOCUS7938</name>
</gene>
<dbReference type="EMBL" id="CATQJL010000112">
    <property type="protein sequence ID" value="CAJ0595955.1"/>
    <property type="molecule type" value="Genomic_DNA"/>
</dbReference>
<feature type="signal peptide" evidence="1">
    <location>
        <begin position="1"/>
        <end position="24"/>
    </location>
</feature>
<keyword evidence="1" id="KW-0732">Signal</keyword>
<feature type="chain" id="PRO_5041423260" description="Apple domain-containing protein" evidence="1">
    <location>
        <begin position="25"/>
        <end position="269"/>
    </location>
</feature>
<dbReference type="AlphaFoldDB" id="A0AA36M2M7"/>
<organism evidence="2 3">
    <name type="scientific">Cylicocyclus nassatus</name>
    <name type="common">Nematode worm</name>
    <dbReference type="NCBI Taxonomy" id="53992"/>
    <lineage>
        <taxon>Eukaryota</taxon>
        <taxon>Metazoa</taxon>
        <taxon>Ecdysozoa</taxon>
        <taxon>Nematoda</taxon>
        <taxon>Chromadorea</taxon>
        <taxon>Rhabditida</taxon>
        <taxon>Rhabditina</taxon>
        <taxon>Rhabditomorpha</taxon>
        <taxon>Strongyloidea</taxon>
        <taxon>Strongylidae</taxon>
        <taxon>Cylicocyclus</taxon>
    </lineage>
</organism>
<evidence type="ECO:0000313" key="2">
    <source>
        <dbReference type="EMBL" id="CAJ0595955.1"/>
    </source>
</evidence>
<dbReference type="Proteomes" id="UP001176961">
    <property type="component" value="Unassembled WGS sequence"/>
</dbReference>
<accession>A0AA36M2M7</accession>
<evidence type="ECO:0000256" key="1">
    <source>
        <dbReference type="SAM" id="SignalP"/>
    </source>
</evidence>
<reference evidence="2" key="1">
    <citation type="submission" date="2023-07" db="EMBL/GenBank/DDBJ databases">
        <authorList>
            <consortium name="CYATHOMIX"/>
        </authorList>
    </citation>
    <scope>NUCLEOTIDE SEQUENCE</scope>
    <source>
        <strain evidence="2">N/A</strain>
    </source>
</reference>
<sequence>MCFVTLPTGLIWLLMGMQVQQASGCTFTPHQGEFAASFKYEMLKKSEPECLQVCYEEPDCTFAHFVQLITGVCTIYKNGSETQNVTGVVYSIDRQLVIPNCQQPLPVASKVEFPEDVSKLVINQDEAELDSLFDQNVTSIYAFYHARRWFYSQNASLFPDGTKPDRKFIFAREPQPGCSSLPVFTTASGRIYIGKVYNVTGYTFMHAYAFADVCRSIACAGTCCGTMPIGPTGDGNLYVALPGVLIFYMVDAIELSTGLPYNDDYKLPC</sequence>
<evidence type="ECO:0008006" key="4">
    <source>
        <dbReference type="Google" id="ProtNLM"/>
    </source>
</evidence>